<sequence>MGSLGLLLRPQLPQLSSRPLSCAPSLLHPEANKCASYRLPLAPVLSHLDNRCGSASPHPAAGEYVPGTSLASHASASATDVSTLAYHPTCGSTPSSSHRVRRDIRVTPGYILSAALRGRLLTRVSYEAPTIRWSSSRHVRYGRCSTPVQATDSSAITPSCHLTTAFYFGELVRRAC</sequence>
<name>A0A5C3MNM0_9AGAM</name>
<keyword evidence="2" id="KW-1185">Reference proteome</keyword>
<evidence type="ECO:0000313" key="1">
    <source>
        <dbReference type="EMBL" id="TFK46590.1"/>
    </source>
</evidence>
<organism evidence="1 2">
    <name type="scientific">Heliocybe sulcata</name>
    <dbReference type="NCBI Taxonomy" id="5364"/>
    <lineage>
        <taxon>Eukaryota</taxon>
        <taxon>Fungi</taxon>
        <taxon>Dikarya</taxon>
        <taxon>Basidiomycota</taxon>
        <taxon>Agaricomycotina</taxon>
        <taxon>Agaricomycetes</taxon>
        <taxon>Gloeophyllales</taxon>
        <taxon>Gloeophyllaceae</taxon>
        <taxon>Heliocybe</taxon>
    </lineage>
</organism>
<proteinExistence type="predicted"/>
<reference evidence="1 2" key="1">
    <citation type="journal article" date="2019" name="Nat. Ecol. Evol.">
        <title>Megaphylogeny resolves global patterns of mushroom evolution.</title>
        <authorList>
            <person name="Varga T."/>
            <person name="Krizsan K."/>
            <person name="Foldi C."/>
            <person name="Dima B."/>
            <person name="Sanchez-Garcia M."/>
            <person name="Sanchez-Ramirez S."/>
            <person name="Szollosi G.J."/>
            <person name="Szarkandi J.G."/>
            <person name="Papp V."/>
            <person name="Albert L."/>
            <person name="Andreopoulos W."/>
            <person name="Angelini C."/>
            <person name="Antonin V."/>
            <person name="Barry K.W."/>
            <person name="Bougher N.L."/>
            <person name="Buchanan P."/>
            <person name="Buyck B."/>
            <person name="Bense V."/>
            <person name="Catcheside P."/>
            <person name="Chovatia M."/>
            <person name="Cooper J."/>
            <person name="Damon W."/>
            <person name="Desjardin D."/>
            <person name="Finy P."/>
            <person name="Geml J."/>
            <person name="Haridas S."/>
            <person name="Hughes K."/>
            <person name="Justo A."/>
            <person name="Karasinski D."/>
            <person name="Kautmanova I."/>
            <person name="Kiss B."/>
            <person name="Kocsube S."/>
            <person name="Kotiranta H."/>
            <person name="LaButti K.M."/>
            <person name="Lechner B.E."/>
            <person name="Liimatainen K."/>
            <person name="Lipzen A."/>
            <person name="Lukacs Z."/>
            <person name="Mihaltcheva S."/>
            <person name="Morgado L.N."/>
            <person name="Niskanen T."/>
            <person name="Noordeloos M.E."/>
            <person name="Ohm R.A."/>
            <person name="Ortiz-Santana B."/>
            <person name="Ovrebo C."/>
            <person name="Racz N."/>
            <person name="Riley R."/>
            <person name="Savchenko A."/>
            <person name="Shiryaev A."/>
            <person name="Soop K."/>
            <person name="Spirin V."/>
            <person name="Szebenyi C."/>
            <person name="Tomsovsky M."/>
            <person name="Tulloss R.E."/>
            <person name="Uehling J."/>
            <person name="Grigoriev I.V."/>
            <person name="Vagvolgyi C."/>
            <person name="Papp T."/>
            <person name="Martin F.M."/>
            <person name="Miettinen O."/>
            <person name="Hibbett D.S."/>
            <person name="Nagy L.G."/>
        </authorList>
    </citation>
    <scope>NUCLEOTIDE SEQUENCE [LARGE SCALE GENOMIC DNA]</scope>
    <source>
        <strain evidence="1 2">OMC1185</strain>
    </source>
</reference>
<accession>A0A5C3MNM0</accession>
<protein>
    <submittedName>
        <fullName evidence="1">Uncharacterized protein</fullName>
    </submittedName>
</protein>
<evidence type="ECO:0000313" key="2">
    <source>
        <dbReference type="Proteomes" id="UP000305948"/>
    </source>
</evidence>
<dbReference type="AlphaFoldDB" id="A0A5C3MNM0"/>
<dbReference type="Proteomes" id="UP000305948">
    <property type="component" value="Unassembled WGS sequence"/>
</dbReference>
<gene>
    <name evidence="1" type="ORF">OE88DRAFT_1667182</name>
</gene>
<dbReference type="EMBL" id="ML213528">
    <property type="protein sequence ID" value="TFK46590.1"/>
    <property type="molecule type" value="Genomic_DNA"/>
</dbReference>